<protein>
    <submittedName>
        <fullName evidence="1">Uncharacterized protein</fullName>
    </submittedName>
</protein>
<evidence type="ECO:0000313" key="1">
    <source>
        <dbReference type="EMBL" id="PKC03804.1"/>
    </source>
</evidence>
<accession>A0A2N0PAF8</accession>
<dbReference type="Proteomes" id="UP000232722">
    <property type="component" value="Unassembled WGS sequence"/>
</dbReference>
<dbReference type="AlphaFoldDB" id="A0A2N0PAF8"/>
<gene>
    <name evidence="1" type="ORF">RhiirA5_423239</name>
</gene>
<proteinExistence type="predicted"/>
<organism evidence="1 2">
    <name type="scientific">Rhizophagus irregularis</name>
    <dbReference type="NCBI Taxonomy" id="588596"/>
    <lineage>
        <taxon>Eukaryota</taxon>
        <taxon>Fungi</taxon>
        <taxon>Fungi incertae sedis</taxon>
        <taxon>Mucoromycota</taxon>
        <taxon>Glomeromycotina</taxon>
        <taxon>Glomeromycetes</taxon>
        <taxon>Glomerales</taxon>
        <taxon>Glomeraceae</taxon>
        <taxon>Rhizophagus</taxon>
    </lineage>
</organism>
<dbReference type="VEuPathDB" id="FungiDB:RhiirA1_469461"/>
<dbReference type="VEuPathDB" id="FungiDB:FUN_020614"/>
<comment type="caution">
    <text evidence="1">The sequence shown here is derived from an EMBL/GenBank/DDBJ whole genome shotgun (WGS) entry which is preliminary data.</text>
</comment>
<dbReference type="EMBL" id="LLXJ01001121">
    <property type="protein sequence ID" value="PKC03804.1"/>
    <property type="molecule type" value="Genomic_DNA"/>
</dbReference>
<sequence>MNGILNSLPTSNRQIELEIMRQIMNNNQIRDIISSDIQTKDEEQFWLNAKNIQKSTITGCEPFPGEMLKLSSKAIMTELMLELMVAFYNASYIETCQIGSEVFGFAMSVRHTKSSYVLAKFITSDEKVDSYPRQIQYFFKYTVDLPNGQMEHNLAYIQEPAIAIYSEKNTINPTGTYKYQIRTDFSLLHEIRHTQAFLKTAKQNLSFKAKYNQGFSYVKKAIELAFKIGCEDKLNGMLQR</sequence>
<name>A0A2N0PAF8_9GLOM</name>
<reference evidence="1 2" key="1">
    <citation type="submission" date="2016-04" db="EMBL/GenBank/DDBJ databases">
        <title>Genome analyses suggest a sexual origin of heterokaryosis in a supposedly ancient asexual fungus.</title>
        <authorList>
            <person name="Ropars J."/>
            <person name="Sedzielewska K."/>
            <person name="Noel J."/>
            <person name="Charron P."/>
            <person name="Farinelli L."/>
            <person name="Marton T."/>
            <person name="Kruger M."/>
            <person name="Pelin A."/>
            <person name="Brachmann A."/>
            <person name="Corradi N."/>
        </authorList>
    </citation>
    <scope>NUCLEOTIDE SEQUENCE [LARGE SCALE GENOMIC DNA]</scope>
    <source>
        <strain evidence="1 2">A5</strain>
    </source>
</reference>
<evidence type="ECO:0000313" key="2">
    <source>
        <dbReference type="Proteomes" id="UP000232722"/>
    </source>
</evidence>
<reference evidence="1 2" key="2">
    <citation type="submission" date="2017-09" db="EMBL/GenBank/DDBJ databases">
        <title>Extensive intraspecific genome diversity in a model arbuscular mycorrhizal fungus.</title>
        <authorList>
            <person name="Chen E.C."/>
            <person name="Morin E."/>
            <person name="Beaudet D."/>
            <person name="Noel J."/>
            <person name="Ndikumana S."/>
            <person name="Charron P."/>
            <person name="St-Onge C."/>
            <person name="Giorgi J."/>
            <person name="Grigoriev I.V."/>
            <person name="Roux C."/>
            <person name="Martin F.M."/>
            <person name="Corradi N."/>
        </authorList>
    </citation>
    <scope>NUCLEOTIDE SEQUENCE [LARGE SCALE GENOMIC DNA]</scope>
    <source>
        <strain evidence="1 2">A5</strain>
    </source>
</reference>